<evidence type="ECO:0000313" key="1">
    <source>
        <dbReference type="EMBL" id="CAK0819675.1"/>
    </source>
</evidence>
<protein>
    <recommendedName>
        <fullName evidence="3">Beta-galactosidase</fullName>
    </recommendedName>
</protein>
<comment type="caution">
    <text evidence="1">The sequence shown here is derived from an EMBL/GenBank/DDBJ whole genome shotgun (WGS) entry which is preliminary data.</text>
</comment>
<evidence type="ECO:0008006" key="3">
    <source>
        <dbReference type="Google" id="ProtNLM"/>
    </source>
</evidence>
<organism evidence="1 2">
    <name type="scientific">Prorocentrum cordatum</name>
    <dbReference type="NCBI Taxonomy" id="2364126"/>
    <lineage>
        <taxon>Eukaryota</taxon>
        <taxon>Sar</taxon>
        <taxon>Alveolata</taxon>
        <taxon>Dinophyceae</taxon>
        <taxon>Prorocentrales</taxon>
        <taxon>Prorocentraceae</taxon>
        <taxon>Prorocentrum</taxon>
    </lineage>
</organism>
<dbReference type="Proteomes" id="UP001189429">
    <property type="component" value="Unassembled WGS sequence"/>
</dbReference>
<name>A0ABN9RL72_9DINO</name>
<accession>A0ABN9RL72</accession>
<proteinExistence type="predicted"/>
<keyword evidence="2" id="KW-1185">Reference proteome</keyword>
<dbReference type="EMBL" id="CAUYUJ010007134">
    <property type="protein sequence ID" value="CAK0819675.1"/>
    <property type="molecule type" value="Genomic_DNA"/>
</dbReference>
<reference evidence="1" key="1">
    <citation type="submission" date="2023-10" db="EMBL/GenBank/DDBJ databases">
        <authorList>
            <person name="Chen Y."/>
            <person name="Shah S."/>
            <person name="Dougan E. K."/>
            <person name="Thang M."/>
            <person name="Chan C."/>
        </authorList>
    </citation>
    <scope>NUCLEOTIDE SEQUENCE [LARGE SCALE GENOMIC DNA]</scope>
</reference>
<sequence>MPLAVLPDVSALPDASDFKPSLYTFDAELLLESLATLADGSGYYARVNGKDKNCEVEILKLDMGAGMKYSTLAYSSPKEAGQVGEIVAKAVAEGSETASGTISCDGNKITLSEKGVVLEVVDRGHLREWKSSEGVKWTEFYFFLGAKGSGSLETCGTRRWFERDLPTGGTTGLFLQHAHLFSVE</sequence>
<gene>
    <name evidence="1" type="ORF">PCOR1329_LOCUS21615</name>
</gene>
<evidence type="ECO:0000313" key="2">
    <source>
        <dbReference type="Proteomes" id="UP001189429"/>
    </source>
</evidence>